<dbReference type="InterPro" id="IPR000064">
    <property type="entry name" value="NLP_P60_dom"/>
</dbReference>
<dbReference type="SUPFAM" id="SSF54001">
    <property type="entry name" value="Cysteine proteinases"/>
    <property type="match status" value="1"/>
</dbReference>
<dbReference type="RefSeq" id="WP_014730769.1">
    <property type="nucleotide sequence ID" value="NC_017934.1"/>
</dbReference>
<proteinExistence type="inferred from homology"/>
<evidence type="ECO:0000256" key="1">
    <source>
        <dbReference type="ARBA" id="ARBA00007074"/>
    </source>
</evidence>
<organism evidence="7 8">
    <name type="scientific">Mesotoga prima MesG1.Ag.4.2</name>
    <dbReference type="NCBI Taxonomy" id="660470"/>
    <lineage>
        <taxon>Bacteria</taxon>
        <taxon>Thermotogati</taxon>
        <taxon>Thermotogota</taxon>
        <taxon>Thermotogae</taxon>
        <taxon>Kosmotogales</taxon>
        <taxon>Kosmotogaceae</taxon>
        <taxon>Mesotoga</taxon>
    </lineage>
</organism>
<name>I2F4B8_9BACT</name>
<dbReference type="eggNOG" id="COG0791">
    <property type="taxonomic scope" value="Bacteria"/>
</dbReference>
<protein>
    <submittedName>
        <fullName evidence="7">Cell wall-associated hydrolase, invasion-associated protein</fullName>
    </submittedName>
</protein>
<dbReference type="GO" id="GO:0006508">
    <property type="term" value="P:proteolysis"/>
    <property type="evidence" value="ECO:0007669"/>
    <property type="project" value="UniProtKB-KW"/>
</dbReference>
<evidence type="ECO:0000313" key="8">
    <source>
        <dbReference type="Proteomes" id="UP000002881"/>
    </source>
</evidence>
<evidence type="ECO:0000256" key="3">
    <source>
        <dbReference type="ARBA" id="ARBA00022801"/>
    </source>
</evidence>
<dbReference type="EMBL" id="CP003532">
    <property type="protein sequence ID" value="AFK06771.1"/>
    <property type="molecule type" value="Genomic_DNA"/>
</dbReference>
<feature type="domain" description="SH3b1" evidence="6">
    <location>
        <begin position="146"/>
        <end position="185"/>
    </location>
</feature>
<evidence type="ECO:0000256" key="2">
    <source>
        <dbReference type="ARBA" id="ARBA00022670"/>
    </source>
</evidence>
<dbReference type="GO" id="GO:0008234">
    <property type="term" value="F:cysteine-type peptidase activity"/>
    <property type="evidence" value="ECO:0007669"/>
    <property type="project" value="UniProtKB-KW"/>
</dbReference>
<comment type="similarity">
    <text evidence="1">Belongs to the peptidase C40 family.</text>
</comment>
<keyword evidence="8" id="KW-1185">Reference proteome</keyword>
<evidence type="ECO:0000259" key="5">
    <source>
        <dbReference type="Pfam" id="PF00877"/>
    </source>
</evidence>
<sequence>MEKYIATPEGVLPEKQESDYWCRRMENPDAVWMLKDEIESFNSAIILRAREAGKLEFACSLEDCPSSVPFEEVRRSINDTIPETFFQRSLLTSEGDKVPAEIRNDIIDNATAILNQDMAVRFGLVTQRTNLRVLPTDLISCDEYIDNDMLQLTAVSIGTPFALLARSRDMSWLFVQTPFYRGWIKANDTATAKKRGAVMSFMKASPFLLATGNRVEIEPDPFAINSLGLILQMGDRLPLEKPTENENLHAQGPFSCFTVSVPYRDRLGLLGFRKALVRMSEDVRIGDLDLTGRAILDQAFKMLGERYGWGDLYNRRDCSRFVRDIYASFGIFLPRDAWAQERFGSSNKVVFEGDAEHRKSQLSSLRPGNPLYMPGHTLIYLGEENGSFFAIHDGAGYRDSKGKKVSVHGVFVVDLSVRTMNSDKSYLEQLTTALRIDSA</sequence>
<dbReference type="InterPro" id="IPR039439">
    <property type="entry name" value="SH3b1_dom"/>
</dbReference>
<dbReference type="KEGG" id="mpg:Theba_1066"/>
<dbReference type="Pfam" id="PF00877">
    <property type="entry name" value="NLPC_P60"/>
    <property type="match status" value="1"/>
</dbReference>
<evidence type="ECO:0000256" key="4">
    <source>
        <dbReference type="ARBA" id="ARBA00022807"/>
    </source>
</evidence>
<gene>
    <name evidence="7" type="ORF">Theba_1066</name>
</gene>
<keyword evidence="3 7" id="KW-0378">Hydrolase</keyword>
<dbReference type="InterPro" id="IPR038765">
    <property type="entry name" value="Papain-like_cys_pep_sf"/>
</dbReference>
<dbReference type="AlphaFoldDB" id="I2F4B8"/>
<dbReference type="GeneID" id="87106896"/>
<dbReference type="Pfam" id="PF12913">
    <property type="entry name" value="SH3_6"/>
    <property type="match status" value="1"/>
</dbReference>
<keyword evidence="2" id="KW-0645">Protease</keyword>
<accession>I2F4B8</accession>
<evidence type="ECO:0000313" key="7">
    <source>
        <dbReference type="EMBL" id="AFK06771.1"/>
    </source>
</evidence>
<feature type="domain" description="NlpC/P60" evidence="5">
    <location>
        <begin position="304"/>
        <end position="384"/>
    </location>
</feature>
<dbReference type="Proteomes" id="UP000002881">
    <property type="component" value="Chromosome"/>
</dbReference>
<reference evidence="7 8" key="1">
    <citation type="journal article" date="2012" name="Genome Biol. Evol.">
        <title>Genome Sequence of the Mesophilic Thermotogales Bacterium Mesotoga prima MesG1.Ag.4.2 Reveals the Largest Thermotogales Genome To Date.</title>
        <authorList>
            <person name="Zhaxybayeva O."/>
            <person name="Swithers K.S."/>
            <person name="Foght J."/>
            <person name="Green A.G."/>
            <person name="Bruce D."/>
            <person name="Detter C."/>
            <person name="Han S."/>
            <person name="Teshima H."/>
            <person name="Han J."/>
            <person name="Woyke T."/>
            <person name="Pitluck S."/>
            <person name="Nolan M."/>
            <person name="Ivanova N."/>
            <person name="Pati A."/>
            <person name="Land M.L."/>
            <person name="Dlutek M."/>
            <person name="Doolittle W.F."/>
            <person name="Noll K.M."/>
            <person name="Nesbo C.L."/>
        </authorList>
    </citation>
    <scope>NUCLEOTIDE SEQUENCE [LARGE SCALE GENOMIC DNA]</scope>
    <source>
        <strain evidence="8">mesG1.Ag.4.2</strain>
    </source>
</reference>
<dbReference type="Gene3D" id="3.90.1720.10">
    <property type="entry name" value="endopeptidase domain like (from Nostoc punctiforme)"/>
    <property type="match status" value="1"/>
</dbReference>
<evidence type="ECO:0000259" key="6">
    <source>
        <dbReference type="Pfam" id="PF12913"/>
    </source>
</evidence>
<keyword evidence="4" id="KW-0788">Thiol protease</keyword>
<dbReference type="HOGENOM" id="CLU_045651_0_0_0"/>
<dbReference type="STRING" id="660470.Theba_1066"/>